<evidence type="ECO:0000313" key="1">
    <source>
        <dbReference type="EMBL" id="CCG42197.1"/>
    </source>
</evidence>
<dbReference type="EMBL" id="CAHP01000028">
    <property type="protein sequence ID" value="CCG42197.1"/>
    <property type="molecule type" value="Genomic_DNA"/>
</dbReference>
<dbReference type="STRING" id="1150626.PHAMO_340070"/>
<keyword evidence="2" id="KW-1185">Reference proteome</keyword>
<sequence length="62" mass="7008">MMDDVPPPRIDAYATWHPEDGCRIHSDGRPIRLPAALNLIEVLVAYVRHATTHPETPKHDDV</sequence>
<name>H8FV09_MAGML</name>
<accession>H8FV09</accession>
<protein>
    <submittedName>
        <fullName evidence="1">Uncharacterized protein</fullName>
    </submittedName>
</protein>
<gene>
    <name evidence="1" type="ORF">PHAMO_340070</name>
</gene>
<organism evidence="1 2">
    <name type="scientific">Magnetospirillum molischianum DSM 120</name>
    <dbReference type="NCBI Taxonomy" id="1150626"/>
    <lineage>
        <taxon>Bacteria</taxon>
        <taxon>Pseudomonadati</taxon>
        <taxon>Pseudomonadota</taxon>
        <taxon>Alphaproteobacteria</taxon>
        <taxon>Rhodospirillales</taxon>
        <taxon>Rhodospirillaceae</taxon>
        <taxon>Magnetospirillum</taxon>
    </lineage>
</organism>
<comment type="caution">
    <text evidence="1">The sequence shown here is derived from an EMBL/GenBank/DDBJ whole genome shotgun (WGS) entry which is preliminary data.</text>
</comment>
<reference evidence="1 2" key="1">
    <citation type="journal article" date="2012" name="J. Bacteriol.">
        <title>Draft Genome Sequence of the Purple Photosynthetic Bacterium Phaeospirillum molischianum DSM120, a Particularly Versatile Bacterium.</title>
        <authorList>
            <person name="Duquesne K."/>
            <person name="Prima V."/>
            <person name="Ji B."/>
            <person name="Rouy Z."/>
            <person name="Medigue C."/>
            <person name="Talla E."/>
            <person name="Sturgis J.N."/>
        </authorList>
    </citation>
    <scope>NUCLEOTIDE SEQUENCE [LARGE SCALE GENOMIC DNA]</scope>
    <source>
        <strain evidence="2">DSM120</strain>
    </source>
</reference>
<dbReference type="Proteomes" id="UP000004169">
    <property type="component" value="Unassembled WGS sequence"/>
</dbReference>
<dbReference type="AlphaFoldDB" id="H8FV09"/>
<proteinExistence type="predicted"/>
<dbReference type="OrthoDB" id="9871967at2"/>
<dbReference type="RefSeq" id="WP_002729840.1">
    <property type="nucleotide sequence ID" value="NZ_CAHP01000028.1"/>
</dbReference>
<evidence type="ECO:0000313" key="2">
    <source>
        <dbReference type="Proteomes" id="UP000004169"/>
    </source>
</evidence>